<sequence>MNLFPFIDIHTHKPEIGEGNVTVRNLSPGDAIPAFTGKNFYSIGLHPWKIGSEKEDNERLLMMEDALEFDHVIFVGECGLDKLAETGFDEQMRAFNAQAFMAEEYQKPLIIHCVKAWNEVVELHKNNKPSVPWIFHGYNGSAELTQQLSERNFLFSFGPMLFRETAKAIDSFKILPMEKIFFETDEFEKSIEIVFQKGAELKEIPLEEMKVAIWENFNRIENVSFSV</sequence>
<protein>
    <recommendedName>
        <fullName evidence="3">TatD DNase family protein</fullName>
    </recommendedName>
</protein>
<comment type="caution">
    <text evidence="2">The sequence shown here is derived from an EMBL/GenBank/DDBJ whole genome shotgun (WGS) entry which is preliminary data.</text>
</comment>
<dbReference type="PIRSF" id="PIRSF005902">
    <property type="entry name" value="DNase_TatD"/>
    <property type="match status" value="1"/>
</dbReference>
<dbReference type="Gene3D" id="3.20.20.140">
    <property type="entry name" value="Metal-dependent hydrolases"/>
    <property type="match status" value="1"/>
</dbReference>
<dbReference type="EMBL" id="DSDK01000567">
    <property type="protein sequence ID" value="HDR52008.1"/>
    <property type="molecule type" value="Genomic_DNA"/>
</dbReference>
<dbReference type="Pfam" id="PF01026">
    <property type="entry name" value="TatD_DNase"/>
    <property type="match status" value="1"/>
</dbReference>
<evidence type="ECO:0008006" key="3">
    <source>
        <dbReference type="Google" id="ProtNLM"/>
    </source>
</evidence>
<evidence type="ECO:0000256" key="1">
    <source>
        <dbReference type="PIRSR" id="PIRSR005902-1"/>
    </source>
</evidence>
<name>A0A831LR44_9BACT</name>
<keyword evidence="1" id="KW-0479">Metal-binding</keyword>
<dbReference type="Proteomes" id="UP000886047">
    <property type="component" value="Unassembled WGS sequence"/>
</dbReference>
<dbReference type="GO" id="GO:0016788">
    <property type="term" value="F:hydrolase activity, acting on ester bonds"/>
    <property type="evidence" value="ECO:0007669"/>
    <property type="project" value="InterPro"/>
</dbReference>
<dbReference type="GO" id="GO:0046872">
    <property type="term" value="F:metal ion binding"/>
    <property type="evidence" value="ECO:0007669"/>
    <property type="project" value="UniProtKB-KW"/>
</dbReference>
<reference evidence="2" key="1">
    <citation type="journal article" date="2020" name="mSystems">
        <title>Genome- and Community-Level Interaction Insights into Carbon Utilization and Element Cycling Functions of Hydrothermarchaeota in Hydrothermal Sediment.</title>
        <authorList>
            <person name="Zhou Z."/>
            <person name="Liu Y."/>
            <person name="Xu W."/>
            <person name="Pan J."/>
            <person name="Luo Z.H."/>
            <person name="Li M."/>
        </authorList>
    </citation>
    <scope>NUCLEOTIDE SEQUENCE [LARGE SCALE GENOMIC DNA]</scope>
    <source>
        <strain evidence="2">SpSt-1217</strain>
    </source>
</reference>
<dbReference type="InterPro" id="IPR001130">
    <property type="entry name" value="TatD-like"/>
</dbReference>
<feature type="binding site" evidence="1">
    <location>
        <position position="77"/>
    </location>
    <ligand>
        <name>a divalent metal cation</name>
        <dbReference type="ChEBI" id="CHEBI:60240"/>
        <label>1</label>
    </ligand>
</feature>
<dbReference type="SUPFAM" id="SSF51556">
    <property type="entry name" value="Metallo-dependent hydrolases"/>
    <property type="match status" value="1"/>
</dbReference>
<feature type="binding site" evidence="1">
    <location>
        <position position="136"/>
    </location>
    <ligand>
        <name>a divalent metal cation</name>
        <dbReference type="ChEBI" id="CHEBI:60240"/>
        <label>2</label>
    </ligand>
</feature>
<evidence type="ECO:0000313" key="2">
    <source>
        <dbReference type="EMBL" id="HDR52008.1"/>
    </source>
</evidence>
<feature type="binding site" evidence="1">
    <location>
        <position position="185"/>
    </location>
    <ligand>
        <name>a divalent metal cation</name>
        <dbReference type="ChEBI" id="CHEBI:60240"/>
        <label>1</label>
    </ligand>
</feature>
<dbReference type="InterPro" id="IPR032466">
    <property type="entry name" value="Metal_Hydrolase"/>
</dbReference>
<dbReference type="PANTHER" id="PTHR46124:SF2">
    <property type="entry name" value="D-AMINOACYL-TRNA DEACYLASE"/>
    <property type="match status" value="1"/>
</dbReference>
<dbReference type="AlphaFoldDB" id="A0A831LR44"/>
<proteinExistence type="predicted"/>
<organism evidence="2">
    <name type="scientific">Mariniphaga anaerophila</name>
    <dbReference type="NCBI Taxonomy" id="1484053"/>
    <lineage>
        <taxon>Bacteria</taxon>
        <taxon>Pseudomonadati</taxon>
        <taxon>Bacteroidota</taxon>
        <taxon>Bacteroidia</taxon>
        <taxon>Marinilabiliales</taxon>
        <taxon>Prolixibacteraceae</taxon>
        <taxon>Mariniphaga</taxon>
    </lineage>
</organism>
<accession>A0A831LR44</accession>
<feature type="binding site" evidence="1">
    <location>
        <position position="112"/>
    </location>
    <ligand>
        <name>a divalent metal cation</name>
        <dbReference type="ChEBI" id="CHEBI:60240"/>
        <label>2</label>
    </ligand>
</feature>
<dbReference type="PANTHER" id="PTHR46124">
    <property type="entry name" value="D-AMINOACYL-TRNA DEACYLASE"/>
    <property type="match status" value="1"/>
</dbReference>
<gene>
    <name evidence="2" type="ORF">ENN90_10395</name>
</gene>